<evidence type="ECO:0000313" key="1">
    <source>
        <dbReference type="EMBL" id="KRH94939.1"/>
    </source>
</evidence>
<evidence type="ECO:0000313" key="2">
    <source>
        <dbReference type="Proteomes" id="UP000051530"/>
    </source>
</evidence>
<comment type="caution">
    <text evidence="1">The sequence shown here is derived from an EMBL/GenBank/DDBJ whole genome shotgun (WGS) entry which is preliminary data.</text>
</comment>
<organism evidence="1 2">
    <name type="scientific">Pseudoloma neurophilia</name>
    <dbReference type="NCBI Taxonomy" id="146866"/>
    <lineage>
        <taxon>Eukaryota</taxon>
        <taxon>Fungi</taxon>
        <taxon>Fungi incertae sedis</taxon>
        <taxon>Microsporidia</taxon>
        <taxon>Pseudoloma</taxon>
    </lineage>
</organism>
<gene>
    <name evidence="1" type="ORF">M153_900002</name>
</gene>
<dbReference type="AlphaFoldDB" id="A0A0R0M9G9"/>
<feature type="non-terminal residue" evidence="1">
    <location>
        <position position="1"/>
    </location>
</feature>
<dbReference type="Proteomes" id="UP000051530">
    <property type="component" value="Unassembled WGS sequence"/>
</dbReference>
<dbReference type="EMBL" id="LGUB01000015">
    <property type="protein sequence ID" value="KRH94939.1"/>
    <property type="molecule type" value="Genomic_DNA"/>
</dbReference>
<dbReference type="VEuPathDB" id="MicrosporidiaDB:M153_900002"/>
<name>A0A0R0M9G9_9MICR</name>
<sequence>FLRYHSLTKRLALKITRFYCENLLFIFDGIGHDKFSIPSNQQGCNTQILNKKTYHSRL</sequence>
<keyword evidence="2" id="KW-1185">Reference proteome</keyword>
<reference evidence="1 2" key="1">
    <citation type="submission" date="2015-07" db="EMBL/GenBank/DDBJ databases">
        <title>The genome of Pseudoloma neurophilia, a relevant intracellular parasite of the zebrafish.</title>
        <authorList>
            <person name="Ndikumana S."/>
            <person name="Pelin A."/>
            <person name="Sanders J."/>
            <person name="Corradi N."/>
        </authorList>
    </citation>
    <scope>NUCLEOTIDE SEQUENCE [LARGE SCALE GENOMIC DNA]</scope>
    <source>
        <strain evidence="1 2">MK1</strain>
    </source>
</reference>
<protein>
    <submittedName>
        <fullName evidence="1">Uncharacterized protein</fullName>
    </submittedName>
</protein>
<accession>A0A0R0M9G9</accession>
<proteinExistence type="predicted"/>